<accession>A0ABT7LJC0</accession>
<dbReference type="Pfam" id="PF13439">
    <property type="entry name" value="Glyco_transf_4"/>
    <property type="match status" value="1"/>
</dbReference>
<dbReference type="Pfam" id="PF00534">
    <property type="entry name" value="Glycos_transf_1"/>
    <property type="match status" value="1"/>
</dbReference>
<evidence type="ECO:0000313" key="4">
    <source>
        <dbReference type="Proteomes" id="UP001238603"/>
    </source>
</evidence>
<feature type="domain" description="Glycosyltransferase subfamily 4-like N-terminal" evidence="2">
    <location>
        <begin position="28"/>
        <end position="174"/>
    </location>
</feature>
<evidence type="ECO:0000259" key="1">
    <source>
        <dbReference type="Pfam" id="PF00534"/>
    </source>
</evidence>
<dbReference type="RefSeq" id="WP_285983025.1">
    <property type="nucleotide sequence ID" value="NZ_JASVDS010000003.1"/>
</dbReference>
<dbReference type="Proteomes" id="UP001238603">
    <property type="component" value="Unassembled WGS sequence"/>
</dbReference>
<dbReference type="InterPro" id="IPR028098">
    <property type="entry name" value="Glyco_trans_4-like_N"/>
</dbReference>
<keyword evidence="4" id="KW-1185">Reference proteome</keyword>
<evidence type="ECO:0000259" key="2">
    <source>
        <dbReference type="Pfam" id="PF13439"/>
    </source>
</evidence>
<reference evidence="3 4" key="1">
    <citation type="submission" date="2023-06" db="EMBL/GenBank/DDBJ databases">
        <title>Pelomonas sp. APW6 16S ribosomal RNA gene genome sequencing and assembly.</title>
        <authorList>
            <person name="Woo H."/>
        </authorList>
    </citation>
    <scope>NUCLEOTIDE SEQUENCE [LARGE SCALE GENOMIC DNA]</scope>
    <source>
        <strain evidence="3 4">APW6</strain>
    </source>
</reference>
<keyword evidence="3" id="KW-0328">Glycosyltransferase</keyword>
<proteinExistence type="predicted"/>
<dbReference type="PANTHER" id="PTHR45947:SF3">
    <property type="entry name" value="SULFOQUINOVOSYL TRANSFERASE SQD2"/>
    <property type="match status" value="1"/>
</dbReference>
<dbReference type="SUPFAM" id="SSF53756">
    <property type="entry name" value="UDP-Glycosyltransferase/glycogen phosphorylase"/>
    <property type="match status" value="1"/>
</dbReference>
<dbReference type="GO" id="GO:0016757">
    <property type="term" value="F:glycosyltransferase activity"/>
    <property type="evidence" value="ECO:0007669"/>
    <property type="project" value="UniProtKB-KW"/>
</dbReference>
<evidence type="ECO:0000313" key="3">
    <source>
        <dbReference type="EMBL" id="MDL5032963.1"/>
    </source>
</evidence>
<feature type="domain" description="Glycosyl transferase family 1" evidence="1">
    <location>
        <begin position="187"/>
        <end position="343"/>
    </location>
</feature>
<name>A0ABT7LJC0_9BURK</name>
<sequence length="379" mass="41424">MVERHDGRRLRVALITSAPAPYRVPAYAAAAASSGWDWHILYCARPYIDPDIPLTAPGVTSHFLPGRFLAFERRFVHADPAAWRVLTEVQPDVVITTGFIPSYLLAYAWARRHGRPHVAMTDGTLCHEAHLSAVHRALRRWVYRRSAAGIGASRASMALLQQYGMPADRGHLAPICTDNRPFAPLPEQPRPVDMLFSARFVETKQPLFALEVAHRTAERLGRPVRLRWLGAGPLEPRLRERAAERARTVHSEFLGWRPQAELPALYREARLFLFPTTWEAWGLVANEACAAGVPVFTTPEAGCAGELVVDGVSGRVGPLDAEAWSRAAAGLLSDTAAWSRLSQGALQCVAPLTFDAAAAGLVGAVRQALASPRPGRPSP</sequence>
<protein>
    <submittedName>
        <fullName evidence="3">Glycosyltransferase family 4 protein</fullName>
        <ecNumber evidence="3">2.4.-.-</ecNumber>
    </submittedName>
</protein>
<gene>
    <name evidence="3" type="ORF">QRD43_13690</name>
</gene>
<dbReference type="PANTHER" id="PTHR45947">
    <property type="entry name" value="SULFOQUINOVOSYL TRANSFERASE SQD2"/>
    <property type="match status" value="1"/>
</dbReference>
<keyword evidence="3" id="KW-0808">Transferase</keyword>
<dbReference type="InterPro" id="IPR050194">
    <property type="entry name" value="Glycosyltransferase_grp1"/>
</dbReference>
<comment type="caution">
    <text evidence="3">The sequence shown here is derived from an EMBL/GenBank/DDBJ whole genome shotgun (WGS) entry which is preliminary data.</text>
</comment>
<dbReference type="InterPro" id="IPR001296">
    <property type="entry name" value="Glyco_trans_1"/>
</dbReference>
<dbReference type="Gene3D" id="3.40.50.2000">
    <property type="entry name" value="Glycogen Phosphorylase B"/>
    <property type="match status" value="2"/>
</dbReference>
<organism evidence="3 4">
    <name type="scientific">Roseateles subflavus</name>
    <dbReference type="NCBI Taxonomy" id="3053353"/>
    <lineage>
        <taxon>Bacteria</taxon>
        <taxon>Pseudomonadati</taxon>
        <taxon>Pseudomonadota</taxon>
        <taxon>Betaproteobacteria</taxon>
        <taxon>Burkholderiales</taxon>
        <taxon>Sphaerotilaceae</taxon>
        <taxon>Roseateles</taxon>
    </lineage>
</organism>
<dbReference type="EC" id="2.4.-.-" evidence="3"/>
<dbReference type="EMBL" id="JASVDS010000003">
    <property type="protein sequence ID" value="MDL5032963.1"/>
    <property type="molecule type" value="Genomic_DNA"/>
</dbReference>
<dbReference type="CDD" id="cd03801">
    <property type="entry name" value="GT4_PimA-like"/>
    <property type="match status" value="1"/>
</dbReference>